<keyword evidence="7" id="KW-0808">Transferase</keyword>
<dbReference type="PANTHER" id="PTHR44835">
    <property type="entry name" value="UDP-N-ACETYLGLUCOSAMINE--PEPTIDE N-ACETYLGLUCOSAMINYLTRANSFERASE SPINDLY-RELATED"/>
    <property type="match status" value="1"/>
</dbReference>
<sequence length="890" mass="101445">MECSYQIIRDKNTIKIVPISNSNSKQNGESSSSPSPSLSNSNSNNNNNTSTPTSPIHVVHSPKRFNLININKQLDNSPPIINNNNNNSILSPTHDQNSNNGSIILSYNKINNQYKDRENFIVEIPNNISVSLDSFLIEVGTEFRLSGQLDEALHLYNYSRIYNPQYSPAYFYMGVVFYEKGDPRSALECYVKAIEINPFYPEALCNVGVIHKLLGDVEIAIDYYTRALTSSPNYHLVKNNLAIAFNDLGTQVKIKGDKERSLGLYKKSLFYNSKHSETYYNLGVLYSEARSIEKAIVCYELAINFNANYTEALNNLGVIYKDLDNIEQSLSYYRLALQSNPKFPQSLNNLGVIYTMQGKMQESKQFIKQAIRESPDYAEAYNNLGVIYRDIGKIDKSLEAYEMCIKHSPHSLNAPHNKLLASNYSNKPINEISKLHTLWGLSYMNQVQLENFEFINQLALKQQQNQLLKLATRASSPPSPLQQPIIATSPTTGETIVTTMPNIGYISADFFIHSVSYFIEGILKHHNAYQFRVYCYSNVAKEDSTTERLQSYQVIWRKITGLDAKAVCNLIVADQIDILVDLSGHTCGNRMDVMALKPAPIQISYIGYPNTTGLPSVQYRFTDETVDPLDTKQYFTEHLYRLPKCFLTYHPPICNTQFIDPLTNHLTDITPLPCQKNNFITFGSFNILSKYSDNCLKTWSKILLLIPNSRLLLKSKPFVCEKTKLKFKEKLVLFGFDPNRVDLIGLFPSQKDHLQYYKMMDISLDTYPYAGTTTTCEALWMGVPVITMSQPDIHSHNVGKTILNTLGLNELITFSESQYIETAIHLASHIEKLIYYRNSLRTTMKHSYFCDNVSFTKNLEIQYLNIWNQYILSLNNTSNINLLFSTNNNK</sequence>
<dbReference type="GO" id="GO:0097363">
    <property type="term" value="F:protein O-acetylglucosaminyltransferase activity"/>
    <property type="evidence" value="ECO:0007669"/>
    <property type="project" value="UniProtKB-EC"/>
</dbReference>
<dbReference type="Pfam" id="PF00515">
    <property type="entry name" value="TPR_1"/>
    <property type="match status" value="2"/>
</dbReference>
<keyword evidence="6" id="KW-0328">Glycosyltransferase</keyword>
<organism evidence="15 16">
    <name type="scientific">Polysphondylium violaceum</name>
    <dbReference type="NCBI Taxonomy" id="133409"/>
    <lineage>
        <taxon>Eukaryota</taxon>
        <taxon>Amoebozoa</taxon>
        <taxon>Evosea</taxon>
        <taxon>Eumycetozoa</taxon>
        <taxon>Dictyostelia</taxon>
        <taxon>Dictyosteliales</taxon>
        <taxon>Dictyosteliaceae</taxon>
        <taxon>Polysphondylium</taxon>
    </lineage>
</organism>
<dbReference type="OrthoDB" id="17413at2759"/>
<dbReference type="GO" id="GO:0009740">
    <property type="term" value="P:gibberellic acid mediated signaling pathway"/>
    <property type="evidence" value="ECO:0007669"/>
    <property type="project" value="UniProtKB-KW"/>
</dbReference>
<feature type="repeat" description="TPR" evidence="12">
    <location>
        <begin position="276"/>
        <end position="309"/>
    </location>
</feature>
<dbReference type="PROSITE" id="PS50005">
    <property type="entry name" value="TPR"/>
    <property type="match status" value="6"/>
</dbReference>
<evidence type="ECO:0000256" key="2">
    <source>
        <dbReference type="ARBA" id="ARBA00004922"/>
    </source>
</evidence>
<comment type="caution">
    <text evidence="15">The sequence shown here is derived from an EMBL/GenBank/DDBJ whole genome shotgun (WGS) entry which is preliminary data.</text>
</comment>
<feature type="domain" description="O-GlcNAc transferase C-terminal" evidence="14">
    <location>
        <begin position="677"/>
        <end position="858"/>
    </location>
</feature>
<dbReference type="EC" id="2.4.1.255" evidence="4"/>
<name>A0A8J4PVM8_9MYCE</name>
<dbReference type="InterPro" id="IPR011990">
    <property type="entry name" value="TPR-like_helical_dom_sf"/>
</dbReference>
<comment type="similarity">
    <text evidence="3">Belongs to the glycosyltransferase 41 family. O-GlcNAc transferase subfamily.</text>
</comment>
<comment type="subcellular location">
    <subcellularLocation>
        <location evidence="1">Nucleus</location>
    </subcellularLocation>
</comment>
<gene>
    <name evidence="15" type="ORF">CYY_005128</name>
</gene>
<comment type="pathway">
    <text evidence="2">Protein modification; protein glycosylation.</text>
</comment>
<dbReference type="InterPro" id="IPR006597">
    <property type="entry name" value="Sel1-like"/>
</dbReference>
<evidence type="ECO:0000256" key="10">
    <source>
        <dbReference type="ARBA" id="ARBA00022941"/>
    </source>
</evidence>
<feature type="compositionally biased region" description="Low complexity" evidence="13">
    <location>
        <begin position="20"/>
        <end position="55"/>
    </location>
</feature>
<dbReference type="SMART" id="SM00671">
    <property type="entry name" value="SEL1"/>
    <property type="match status" value="5"/>
</dbReference>
<evidence type="ECO:0000256" key="11">
    <source>
        <dbReference type="ARBA" id="ARBA00023242"/>
    </source>
</evidence>
<feature type="region of interest" description="Disordered" evidence="13">
    <location>
        <begin position="18"/>
        <end position="58"/>
    </location>
</feature>
<evidence type="ECO:0000256" key="9">
    <source>
        <dbReference type="ARBA" id="ARBA00022803"/>
    </source>
</evidence>
<evidence type="ECO:0000256" key="1">
    <source>
        <dbReference type="ARBA" id="ARBA00004123"/>
    </source>
</evidence>
<evidence type="ECO:0000256" key="5">
    <source>
        <dbReference type="ARBA" id="ARBA00019143"/>
    </source>
</evidence>
<dbReference type="Pfam" id="PF13844">
    <property type="entry name" value="Glyco_transf_41"/>
    <property type="match status" value="2"/>
</dbReference>
<dbReference type="Gene3D" id="3.40.50.2000">
    <property type="entry name" value="Glycogen Phosphorylase B"/>
    <property type="match status" value="1"/>
</dbReference>
<keyword evidence="10" id="KW-0939">Gibberellin signaling pathway</keyword>
<accession>A0A8J4PVM8</accession>
<keyword evidence="16" id="KW-1185">Reference proteome</keyword>
<keyword evidence="9 12" id="KW-0802">TPR repeat</keyword>
<feature type="repeat" description="TPR" evidence="12">
    <location>
        <begin position="201"/>
        <end position="234"/>
    </location>
</feature>
<dbReference type="SMART" id="SM00028">
    <property type="entry name" value="TPR"/>
    <property type="match status" value="8"/>
</dbReference>
<dbReference type="PANTHER" id="PTHR44835:SF1">
    <property type="entry name" value="PROTEIN O-GLCNAC TRANSFERASE"/>
    <property type="match status" value="1"/>
</dbReference>
<keyword evidence="8" id="KW-0677">Repeat</keyword>
<reference evidence="15" key="1">
    <citation type="submission" date="2020-01" db="EMBL/GenBank/DDBJ databases">
        <title>Development of genomics and gene disruption for Polysphondylium violaceum indicates a role for the polyketide synthase stlB in stalk morphogenesis.</title>
        <authorList>
            <person name="Narita B."/>
            <person name="Kawabe Y."/>
            <person name="Kin K."/>
            <person name="Saito T."/>
            <person name="Gibbs R."/>
            <person name="Kuspa A."/>
            <person name="Muzny D."/>
            <person name="Queller D."/>
            <person name="Richards S."/>
            <person name="Strassman J."/>
            <person name="Sucgang R."/>
            <person name="Worley K."/>
            <person name="Schaap P."/>
        </authorList>
    </citation>
    <scope>NUCLEOTIDE SEQUENCE</scope>
    <source>
        <strain evidence="15">QSvi11</strain>
    </source>
</reference>
<dbReference type="InterPro" id="IPR029489">
    <property type="entry name" value="OGT/SEC/SPY_C"/>
</dbReference>
<evidence type="ECO:0000313" key="16">
    <source>
        <dbReference type="Proteomes" id="UP000695562"/>
    </source>
</evidence>
<dbReference type="Pfam" id="PF13181">
    <property type="entry name" value="TPR_8"/>
    <property type="match status" value="4"/>
</dbReference>
<dbReference type="PROSITE" id="PS50293">
    <property type="entry name" value="TPR_REGION"/>
    <property type="match status" value="3"/>
</dbReference>
<dbReference type="UniPathway" id="UPA00378"/>
<evidence type="ECO:0000256" key="12">
    <source>
        <dbReference type="PROSITE-ProRule" id="PRU00339"/>
    </source>
</evidence>
<evidence type="ECO:0000256" key="8">
    <source>
        <dbReference type="ARBA" id="ARBA00022737"/>
    </source>
</evidence>
<evidence type="ECO:0000256" key="3">
    <source>
        <dbReference type="ARBA" id="ARBA00005386"/>
    </source>
</evidence>
<dbReference type="Gene3D" id="3.40.50.11380">
    <property type="match status" value="1"/>
</dbReference>
<evidence type="ECO:0000256" key="6">
    <source>
        <dbReference type="ARBA" id="ARBA00022676"/>
    </source>
</evidence>
<keyword evidence="11" id="KW-0539">Nucleus</keyword>
<dbReference type="SUPFAM" id="SSF48452">
    <property type="entry name" value="TPR-like"/>
    <property type="match status" value="2"/>
</dbReference>
<dbReference type="InterPro" id="IPR051939">
    <property type="entry name" value="Glycosyltr_41/O-GlcNAc_trsf"/>
</dbReference>
<feature type="repeat" description="TPR" evidence="12">
    <location>
        <begin position="167"/>
        <end position="200"/>
    </location>
</feature>
<evidence type="ECO:0000256" key="4">
    <source>
        <dbReference type="ARBA" id="ARBA00011970"/>
    </source>
</evidence>
<dbReference type="Proteomes" id="UP000695562">
    <property type="component" value="Unassembled WGS sequence"/>
</dbReference>
<dbReference type="GO" id="GO:0005634">
    <property type="term" value="C:nucleus"/>
    <property type="evidence" value="ECO:0007669"/>
    <property type="project" value="UniProtKB-SubCell"/>
</dbReference>
<evidence type="ECO:0000313" key="15">
    <source>
        <dbReference type="EMBL" id="KAF2073579.1"/>
    </source>
</evidence>
<dbReference type="EMBL" id="AJWJ01000196">
    <property type="protein sequence ID" value="KAF2073579.1"/>
    <property type="molecule type" value="Genomic_DNA"/>
</dbReference>
<dbReference type="AlphaFoldDB" id="A0A8J4PVM8"/>
<dbReference type="InterPro" id="IPR019734">
    <property type="entry name" value="TPR_rpt"/>
</dbReference>
<evidence type="ECO:0000259" key="14">
    <source>
        <dbReference type="Pfam" id="PF13844"/>
    </source>
</evidence>
<feature type="domain" description="O-GlcNAc transferase C-terminal" evidence="14">
    <location>
        <begin position="502"/>
        <end position="647"/>
    </location>
</feature>
<evidence type="ECO:0000256" key="7">
    <source>
        <dbReference type="ARBA" id="ARBA00022679"/>
    </source>
</evidence>
<proteinExistence type="inferred from homology"/>
<feature type="repeat" description="TPR" evidence="12">
    <location>
        <begin position="310"/>
        <end position="343"/>
    </location>
</feature>
<protein>
    <recommendedName>
        <fullName evidence="5">Probable UDP-N-acetylglucosamine--peptide N-acetylglucosaminyltransferase SPINDLY</fullName>
        <ecNumber evidence="4">2.4.1.255</ecNumber>
    </recommendedName>
</protein>
<feature type="repeat" description="TPR" evidence="12">
    <location>
        <begin position="378"/>
        <end position="411"/>
    </location>
</feature>
<evidence type="ECO:0000256" key="13">
    <source>
        <dbReference type="SAM" id="MobiDB-lite"/>
    </source>
</evidence>
<dbReference type="Gene3D" id="1.25.40.10">
    <property type="entry name" value="Tetratricopeptide repeat domain"/>
    <property type="match status" value="2"/>
</dbReference>
<feature type="repeat" description="TPR" evidence="12">
    <location>
        <begin position="344"/>
        <end position="377"/>
    </location>
</feature>